<name>A0A1S8LVF7_9CLOT</name>
<dbReference type="PANTHER" id="PTHR40056">
    <property type="entry name" value="HYPOTHETICAL CYTOSOLIC PROTEIN"/>
    <property type="match status" value="1"/>
</dbReference>
<dbReference type="Proteomes" id="UP000190951">
    <property type="component" value="Chromosome"/>
</dbReference>
<sequence length="196" mass="22758">MKEEFSIDAIKKLVEEISANSIISYDELPKLDLFLSQVIDFLNDKFESEKYTNNIVQNYIKGGVISKPEDGRKKGYTKDHVAQLLLLSYMRPVLNTEEIKKVFALAFNEINDKEDDVISWEQAYEAFSDVQKNYFNNVFAEKDFSTDRLKNIVKNFKLDKKDEEKIFVFIVVMSLVAQASVIKNIAKKIIEEYKGE</sequence>
<reference evidence="1 2" key="1">
    <citation type="submission" date="2022-04" db="EMBL/GenBank/DDBJ databases">
        <title>Genome sequence of C. roseum typestrain.</title>
        <authorList>
            <person name="Poehlein A."/>
            <person name="Schoch T."/>
            <person name="Duerre P."/>
            <person name="Daniel R."/>
        </authorList>
    </citation>
    <scope>NUCLEOTIDE SEQUENCE [LARGE SCALE GENOMIC DNA]</scope>
    <source>
        <strain evidence="1 2">DSM 7320</strain>
    </source>
</reference>
<dbReference type="InterPro" id="IPR014975">
    <property type="entry name" value="DUF1836"/>
</dbReference>
<gene>
    <name evidence="1" type="ORF">CROST_006050</name>
</gene>
<dbReference type="RefSeq" id="WP_077835056.1">
    <property type="nucleotide sequence ID" value="NZ_CP096983.1"/>
</dbReference>
<accession>A0A1S8LVF7</accession>
<dbReference type="PANTHER" id="PTHR40056:SF1">
    <property type="entry name" value="DUF1836 DOMAIN-CONTAINING PROTEIN"/>
    <property type="match status" value="1"/>
</dbReference>
<evidence type="ECO:0000313" key="1">
    <source>
        <dbReference type="EMBL" id="URZ09897.1"/>
    </source>
</evidence>
<protein>
    <submittedName>
        <fullName evidence="1">Uncharacterized protein</fullName>
    </submittedName>
</protein>
<dbReference type="AlphaFoldDB" id="A0A1S8LVF7"/>
<keyword evidence="2" id="KW-1185">Reference proteome</keyword>
<dbReference type="EMBL" id="CP096983">
    <property type="protein sequence ID" value="URZ09897.1"/>
    <property type="molecule type" value="Genomic_DNA"/>
</dbReference>
<dbReference type="STRING" id="84029.CROST_01790"/>
<dbReference type="Pfam" id="PF08876">
    <property type="entry name" value="DUF1836"/>
    <property type="match status" value="1"/>
</dbReference>
<evidence type="ECO:0000313" key="2">
    <source>
        <dbReference type="Proteomes" id="UP000190951"/>
    </source>
</evidence>
<dbReference type="KEGG" id="crw:CROST_006050"/>
<proteinExistence type="predicted"/>
<organism evidence="1 2">
    <name type="scientific">Clostridium felsineum</name>
    <dbReference type="NCBI Taxonomy" id="36839"/>
    <lineage>
        <taxon>Bacteria</taxon>
        <taxon>Bacillati</taxon>
        <taxon>Bacillota</taxon>
        <taxon>Clostridia</taxon>
        <taxon>Eubacteriales</taxon>
        <taxon>Clostridiaceae</taxon>
        <taxon>Clostridium</taxon>
    </lineage>
</organism>